<organism evidence="2">
    <name type="scientific">Rhizophora mucronata</name>
    <name type="common">Asiatic mangrove</name>
    <dbReference type="NCBI Taxonomy" id="61149"/>
    <lineage>
        <taxon>Eukaryota</taxon>
        <taxon>Viridiplantae</taxon>
        <taxon>Streptophyta</taxon>
        <taxon>Embryophyta</taxon>
        <taxon>Tracheophyta</taxon>
        <taxon>Spermatophyta</taxon>
        <taxon>Magnoliopsida</taxon>
        <taxon>eudicotyledons</taxon>
        <taxon>Gunneridae</taxon>
        <taxon>Pentapetalae</taxon>
        <taxon>rosids</taxon>
        <taxon>fabids</taxon>
        <taxon>Malpighiales</taxon>
        <taxon>Rhizophoraceae</taxon>
        <taxon>Rhizophora</taxon>
    </lineage>
</organism>
<name>A0A2P2ML72_RHIMU</name>
<proteinExistence type="predicted"/>
<dbReference type="EMBL" id="GGEC01050517">
    <property type="protein sequence ID" value="MBX31001.1"/>
    <property type="molecule type" value="Transcribed_RNA"/>
</dbReference>
<protein>
    <submittedName>
        <fullName evidence="2">Uncharacterized protein</fullName>
    </submittedName>
</protein>
<accession>A0A2P2ML72</accession>
<feature type="region of interest" description="Disordered" evidence="1">
    <location>
        <begin position="1"/>
        <end position="24"/>
    </location>
</feature>
<sequence>MRREAETSESRSPPSLKITENRNI</sequence>
<evidence type="ECO:0000256" key="1">
    <source>
        <dbReference type="SAM" id="MobiDB-lite"/>
    </source>
</evidence>
<evidence type="ECO:0000313" key="2">
    <source>
        <dbReference type="EMBL" id="MBX31001.1"/>
    </source>
</evidence>
<reference evidence="2" key="1">
    <citation type="submission" date="2018-02" db="EMBL/GenBank/DDBJ databases">
        <title>Rhizophora mucronata_Transcriptome.</title>
        <authorList>
            <person name="Meera S.P."/>
            <person name="Sreeshan A."/>
            <person name="Augustine A."/>
        </authorList>
    </citation>
    <scope>NUCLEOTIDE SEQUENCE</scope>
    <source>
        <tissue evidence="2">Leaf</tissue>
    </source>
</reference>
<dbReference type="AlphaFoldDB" id="A0A2P2ML72"/>